<organism evidence="1">
    <name type="scientific">Magallana gigas</name>
    <name type="common">Pacific oyster</name>
    <name type="synonym">Crassostrea gigas</name>
    <dbReference type="NCBI Taxonomy" id="29159"/>
    <lineage>
        <taxon>Eukaryota</taxon>
        <taxon>Metazoa</taxon>
        <taxon>Spiralia</taxon>
        <taxon>Lophotrochozoa</taxon>
        <taxon>Mollusca</taxon>
        <taxon>Bivalvia</taxon>
        <taxon>Autobranchia</taxon>
        <taxon>Pteriomorphia</taxon>
        <taxon>Ostreida</taxon>
        <taxon>Ostreoidea</taxon>
        <taxon>Ostreidae</taxon>
        <taxon>Magallana</taxon>
    </lineage>
</organism>
<evidence type="ECO:0000313" key="1">
    <source>
        <dbReference type="EMBL" id="EKC41493.1"/>
    </source>
</evidence>
<dbReference type="HOGENOM" id="CLU_827036_0_0_1"/>
<sequence>MDRHQHCRKRRMEPFEDKAKCGIVWFLPWYSGSVFKQALIFGLVLPTNFVLTGNGTGFERSTPLKVDTVIGIVQNPTIRSLVTWSQVGESRLTGVDKIYKKFKRALQKAAETVRRLEKPLLQTIAMTTYPLNDSSSTYTGYFRGPADTEIKNYRGTVDVITQGENNMFEAVFTNRKYKYDQWITLKSTSTRETLNLISNDNYDMRAQTVFVENSCEVGVEKYERGNITEYVATVRNCADQDKLSTYFSCLLVDQSGGSIQWGSRDLNFPENPAIREYFKYVDTYYTRSEKGVYYAVLNYPAMKADNITLERFGFVLYVIEPNYSAIAASHYWFYDI</sequence>
<dbReference type="EMBL" id="JH817869">
    <property type="protein sequence ID" value="EKC41493.1"/>
    <property type="molecule type" value="Genomic_DNA"/>
</dbReference>
<dbReference type="InParanoid" id="K1R6U3"/>
<dbReference type="AlphaFoldDB" id="K1R6U3"/>
<reference evidence="1" key="1">
    <citation type="journal article" date="2012" name="Nature">
        <title>The oyster genome reveals stress adaptation and complexity of shell formation.</title>
        <authorList>
            <person name="Zhang G."/>
            <person name="Fang X."/>
            <person name="Guo X."/>
            <person name="Li L."/>
            <person name="Luo R."/>
            <person name="Xu F."/>
            <person name="Yang P."/>
            <person name="Zhang L."/>
            <person name="Wang X."/>
            <person name="Qi H."/>
            <person name="Xiong Z."/>
            <person name="Que H."/>
            <person name="Xie Y."/>
            <person name="Holland P.W."/>
            <person name="Paps J."/>
            <person name="Zhu Y."/>
            <person name="Wu F."/>
            <person name="Chen Y."/>
            <person name="Wang J."/>
            <person name="Peng C."/>
            <person name="Meng J."/>
            <person name="Yang L."/>
            <person name="Liu J."/>
            <person name="Wen B."/>
            <person name="Zhang N."/>
            <person name="Huang Z."/>
            <person name="Zhu Q."/>
            <person name="Feng Y."/>
            <person name="Mount A."/>
            <person name="Hedgecock D."/>
            <person name="Xu Z."/>
            <person name="Liu Y."/>
            <person name="Domazet-Loso T."/>
            <person name="Du Y."/>
            <person name="Sun X."/>
            <person name="Zhang S."/>
            <person name="Liu B."/>
            <person name="Cheng P."/>
            <person name="Jiang X."/>
            <person name="Li J."/>
            <person name="Fan D."/>
            <person name="Wang W."/>
            <person name="Fu W."/>
            <person name="Wang T."/>
            <person name="Wang B."/>
            <person name="Zhang J."/>
            <person name="Peng Z."/>
            <person name="Li Y."/>
            <person name="Li N."/>
            <person name="Wang J."/>
            <person name="Chen M."/>
            <person name="He Y."/>
            <person name="Tan F."/>
            <person name="Song X."/>
            <person name="Zheng Q."/>
            <person name="Huang R."/>
            <person name="Yang H."/>
            <person name="Du X."/>
            <person name="Chen L."/>
            <person name="Yang M."/>
            <person name="Gaffney P.M."/>
            <person name="Wang S."/>
            <person name="Luo L."/>
            <person name="She Z."/>
            <person name="Ming Y."/>
            <person name="Huang W."/>
            <person name="Zhang S."/>
            <person name="Huang B."/>
            <person name="Zhang Y."/>
            <person name="Qu T."/>
            <person name="Ni P."/>
            <person name="Miao G."/>
            <person name="Wang J."/>
            <person name="Wang Q."/>
            <person name="Steinberg C.E."/>
            <person name="Wang H."/>
            <person name="Li N."/>
            <person name="Qian L."/>
            <person name="Zhang G."/>
            <person name="Li Y."/>
            <person name="Yang H."/>
            <person name="Liu X."/>
            <person name="Wang J."/>
            <person name="Yin Y."/>
            <person name="Wang J."/>
        </authorList>
    </citation>
    <scope>NUCLEOTIDE SEQUENCE [LARGE SCALE GENOMIC DNA]</scope>
    <source>
        <strain evidence="1">05x7-T-G4-1.051#20</strain>
    </source>
</reference>
<name>K1R6U3_MAGGI</name>
<gene>
    <name evidence="1" type="ORF">CGI_10021376</name>
</gene>
<accession>K1R6U3</accession>
<protein>
    <submittedName>
        <fullName evidence="1">Uncharacterized protein</fullName>
    </submittedName>
</protein>
<proteinExistence type="predicted"/>